<reference evidence="10 11" key="1">
    <citation type="submission" date="2020-10" db="EMBL/GenBank/DDBJ databases">
        <title>Ca. Dormibacterota MAGs.</title>
        <authorList>
            <person name="Montgomery K."/>
        </authorList>
    </citation>
    <scope>NUCLEOTIDE SEQUENCE [LARGE SCALE GENOMIC DNA]</scope>
    <source>
        <strain evidence="10">SC8811_S16_3</strain>
    </source>
</reference>
<feature type="transmembrane region" description="Helical" evidence="9">
    <location>
        <begin position="60"/>
        <end position="82"/>
    </location>
</feature>
<comment type="similarity">
    <text evidence="8">Belongs to the binding-protein-dependent transport system permease family. LivHM subfamily.</text>
</comment>
<comment type="subcellular location">
    <subcellularLocation>
        <location evidence="1">Cell membrane</location>
        <topology evidence="1">Multi-pass membrane protein</topology>
    </subcellularLocation>
</comment>
<feature type="transmembrane region" description="Helical" evidence="9">
    <location>
        <begin position="220"/>
        <end position="249"/>
    </location>
</feature>
<keyword evidence="5" id="KW-0029">Amino-acid transport</keyword>
<keyword evidence="6 9" id="KW-1133">Transmembrane helix</keyword>
<organism evidence="10 11">
    <name type="scientific">Candidatus Dormiibacter inghamiae</name>
    <dbReference type="NCBI Taxonomy" id="3127013"/>
    <lineage>
        <taxon>Bacteria</taxon>
        <taxon>Bacillati</taxon>
        <taxon>Candidatus Dormiibacterota</taxon>
        <taxon>Candidatus Dormibacteria</taxon>
        <taxon>Candidatus Dormibacterales</taxon>
        <taxon>Candidatus Dormibacteraceae</taxon>
        <taxon>Candidatus Dormiibacter</taxon>
    </lineage>
</organism>
<dbReference type="PANTHER" id="PTHR11795:SF442">
    <property type="entry name" value="ABC TRANSPORTER ATP-BINDING PROTEIN"/>
    <property type="match status" value="1"/>
</dbReference>
<dbReference type="Pfam" id="PF02653">
    <property type="entry name" value="BPD_transp_2"/>
    <property type="match status" value="1"/>
</dbReference>
<evidence type="ECO:0000256" key="2">
    <source>
        <dbReference type="ARBA" id="ARBA00022448"/>
    </source>
</evidence>
<sequence>MQNFIQQSLNGITYAGLLFLLGSGFTLIFGLMRIVNLTHGATYLLGGYFGYITMQATHNFALALIAGMASMAVFGVLLERGLLRSLRGRPIPELLLTMGVAFIMGDLALAAFGGNPVSVHMPGILDQSSQLGRITYPNSRFLILGVAVLVALMLYLLLGRTRAGAMIRAGVDNREMVSALGIDINRLFTAVFILGTVLAGLAGVLGASLLTLYPGADSEILTFALVVVIVGGLGSLKGAVVGSLVVGLLDNYGKAYFPDLAYFSLFAPMVLILLWRPQGLFGKAGN</sequence>
<dbReference type="Proteomes" id="UP000620075">
    <property type="component" value="Unassembled WGS sequence"/>
</dbReference>
<protein>
    <submittedName>
        <fullName evidence="10">Branched-chain amino acid ABC transporter permease</fullName>
    </submittedName>
</protein>
<keyword evidence="4 9" id="KW-0812">Transmembrane</keyword>
<feature type="transmembrane region" description="Helical" evidence="9">
    <location>
        <begin position="187"/>
        <end position="214"/>
    </location>
</feature>
<evidence type="ECO:0000313" key="10">
    <source>
        <dbReference type="EMBL" id="MBJ7604535.1"/>
    </source>
</evidence>
<evidence type="ECO:0000256" key="5">
    <source>
        <dbReference type="ARBA" id="ARBA00022970"/>
    </source>
</evidence>
<evidence type="ECO:0000256" key="4">
    <source>
        <dbReference type="ARBA" id="ARBA00022692"/>
    </source>
</evidence>
<evidence type="ECO:0000256" key="9">
    <source>
        <dbReference type="SAM" id="Phobius"/>
    </source>
</evidence>
<proteinExistence type="inferred from homology"/>
<dbReference type="InterPro" id="IPR052157">
    <property type="entry name" value="BCAA_transport_permease"/>
</dbReference>
<keyword evidence="7 9" id="KW-0472">Membrane</keyword>
<dbReference type="AlphaFoldDB" id="A0A934N896"/>
<feature type="transmembrane region" description="Helical" evidence="9">
    <location>
        <begin position="94"/>
        <end position="112"/>
    </location>
</feature>
<comment type="caution">
    <text evidence="10">The sequence shown here is derived from an EMBL/GenBank/DDBJ whole genome shotgun (WGS) entry which is preliminary data.</text>
</comment>
<name>A0A934N896_9BACT</name>
<dbReference type="GO" id="GO:0006865">
    <property type="term" value="P:amino acid transport"/>
    <property type="evidence" value="ECO:0007669"/>
    <property type="project" value="UniProtKB-KW"/>
</dbReference>
<evidence type="ECO:0000256" key="1">
    <source>
        <dbReference type="ARBA" id="ARBA00004651"/>
    </source>
</evidence>
<dbReference type="RefSeq" id="WP_338182343.1">
    <property type="nucleotide sequence ID" value="NZ_JAEKNQ010000059.1"/>
</dbReference>
<feature type="transmembrane region" description="Helical" evidence="9">
    <location>
        <begin position="12"/>
        <end position="35"/>
    </location>
</feature>
<accession>A0A934N896</accession>
<dbReference type="PANTHER" id="PTHR11795">
    <property type="entry name" value="BRANCHED-CHAIN AMINO ACID TRANSPORT SYSTEM PERMEASE PROTEIN LIVH"/>
    <property type="match status" value="1"/>
</dbReference>
<feature type="transmembrane region" description="Helical" evidence="9">
    <location>
        <begin position="141"/>
        <end position="158"/>
    </location>
</feature>
<keyword evidence="3" id="KW-1003">Cell membrane</keyword>
<dbReference type="InterPro" id="IPR001851">
    <property type="entry name" value="ABC_transp_permease"/>
</dbReference>
<dbReference type="GO" id="GO:0005886">
    <property type="term" value="C:plasma membrane"/>
    <property type="evidence" value="ECO:0007669"/>
    <property type="project" value="UniProtKB-SubCell"/>
</dbReference>
<keyword evidence="2" id="KW-0813">Transport</keyword>
<dbReference type="GO" id="GO:0022857">
    <property type="term" value="F:transmembrane transporter activity"/>
    <property type="evidence" value="ECO:0007669"/>
    <property type="project" value="InterPro"/>
</dbReference>
<evidence type="ECO:0000256" key="3">
    <source>
        <dbReference type="ARBA" id="ARBA00022475"/>
    </source>
</evidence>
<evidence type="ECO:0000256" key="8">
    <source>
        <dbReference type="ARBA" id="ARBA00037998"/>
    </source>
</evidence>
<evidence type="ECO:0000313" key="11">
    <source>
        <dbReference type="Proteomes" id="UP000620075"/>
    </source>
</evidence>
<feature type="transmembrane region" description="Helical" evidence="9">
    <location>
        <begin position="256"/>
        <end position="275"/>
    </location>
</feature>
<dbReference type="CDD" id="cd06582">
    <property type="entry name" value="TM_PBP1_LivH_like"/>
    <property type="match status" value="1"/>
</dbReference>
<evidence type="ECO:0000256" key="7">
    <source>
        <dbReference type="ARBA" id="ARBA00023136"/>
    </source>
</evidence>
<dbReference type="EMBL" id="JAEKNQ010000059">
    <property type="protein sequence ID" value="MBJ7604535.1"/>
    <property type="molecule type" value="Genomic_DNA"/>
</dbReference>
<evidence type="ECO:0000256" key="6">
    <source>
        <dbReference type="ARBA" id="ARBA00022989"/>
    </source>
</evidence>
<gene>
    <name evidence="10" type="ORF">JF888_15375</name>
</gene>